<evidence type="ECO:0000256" key="2">
    <source>
        <dbReference type="ARBA" id="ARBA00010790"/>
    </source>
</evidence>
<evidence type="ECO:0000256" key="7">
    <source>
        <dbReference type="ARBA" id="ARBA00023098"/>
    </source>
</evidence>
<evidence type="ECO:0000256" key="10">
    <source>
        <dbReference type="ARBA" id="ARBA00023235"/>
    </source>
</evidence>
<evidence type="ECO:0000259" key="16">
    <source>
        <dbReference type="Pfam" id="PF00732"/>
    </source>
</evidence>
<keyword evidence="7" id="KW-0443">Lipid metabolism</keyword>
<gene>
    <name evidence="18" type="ORF">NVI5450_1195</name>
</gene>
<evidence type="ECO:0000256" key="4">
    <source>
        <dbReference type="ARBA" id="ARBA00022630"/>
    </source>
</evidence>
<evidence type="ECO:0000259" key="17">
    <source>
        <dbReference type="Pfam" id="PF05199"/>
    </source>
</evidence>
<dbReference type="GO" id="GO:0016995">
    <property type="term" value="F:cholesterol oxidase activity"/>
    <property type="evidence" value="ECO:0007669"/>
    <property type="project" value="UniProtKB-EC"/>
</dbReference>
<dbReference type="Proteomes" id="UP000183794">
    <property type="component" value="Unassembled WGS sequence"/>
</dbReference>
<feature type="domain" description="Glucose-methanol-choline oxidoreductase C-terminal" evidence="17">
    <location>
        <begin position="494"/>
        <end position="547"/>
    </location>
</feature>
<dbReference type="Gene3D" id="3.50.50.60">
    <property type="entry name" value="FAD/NAD(P)-binding domain"/>
    <property type="match status" value="3"/>
</dbReference>
<evidence type="ECO:0000256" key="9">
    <source>
        <dbReference type="ARBA" id="ARBA00023221"/>
    </source>
</evidence>
<reference evidence="18 19" key="1">
    <citation type="submission" date="2016-11" db="EMBL/GenBank/DDBJ databases">
        <authorList>
            <person name="Jaros S."/>
            <person name="Januszkiewicz K."/>
            <person name="Wedrychowicz H."/>
        </authorList>
    </citation>
    <scope>NUCLEOTIDE SEQUENCE [LARGE SCALE GENOMIC DNA]</scope>
    <source>
        <strain evidence="18">NVI 5450</strain>
    </source>
</reference>
<keyword evidence="4" id="KW-0285">Flavoprotein</keyword>
<comment type="cofactor">
    <cofactor evidence="1">
        <name>FAD</name>
        <dbReference type="ChEBI" id="CHEBI:57692"/>
    </cofactor>
</comment>
<dbReference type="PANTHER" id="PTHR47470:SF1">
    <property type="entry name" value="FAD-DEPENDENT OXIDOREDUCTASE 2 FAD BINDING DOMAIN-CONTAINING PROTEIN"/>
    <property type="match status" value="1"/>
</dbReference>
<feature type="domain" description="Glucose-methanol-choline oxidoreductase N-terminal" evidence="16">
    <location>
        <begin position="74"/>
        <end position="299"/>
    </location>
</feature>
<keyword evidence="9" id="KW-0753">Steroid metabolism</keyword>
<dbReference type="OrthoDB" id="9787779at2"/>
<dbReference type="PATRIC" id="fig|80854.5.peg.1740"/>
<dbReference type="Pfam" id="PF05199">
    <property type="entry name" value="GMC_oxred_C"/>
    <property type="match status" value="1"/>
</dbReference>
<sequence>MSSTNFDFDQIIIGSGFGGSASALRLTEKGFRVLVLERGKRIRTKEFSRTSWNLKRFMWLPQLGLTGPFTLSITRKINLVHGSAVGGGSIVYGNTHLIPGPEIFAHPSWTGMHEDWHARLSPYYALAQRMIGVQQNRFFGPADLILKDVAKDMGRENTFKTVYSGLLYPKGKNKVSQNIDVDRLGEDRGDPYFNGDGPKRNSCTYCGNCMSGCRHNAKNSLDKNYLYFAERNGAEIRPESNVTKIEPIADENGVKDGSAGYTIHVTEGLGLFNKKKYTLTTRGVVVSGGVFGTMPLLLKMRDVEKTLPNLSQNLGQNVLTNSETLLTVSHNRLTQQEQKEEVWNGTAITSIFSPDDETKVEIVRYAKGSDAAFTGGMSVPLTSKQSGIPRSVSMLINIAKQPIKTLKMANPIGKAKDTIILLVMQTAQNHIHLESKRAWYSPFKPTWIPVQHKGDEKLRNYFPIAHKVAEHYVKRSGGDAGNLALEVIVGTPITAHMMGGARMGKGPKTAVLDDTGQTYGYKNLRILDGSIIAGNLGVNPSLTILALTEHAMAQIPVFDAERAAKIKPIHFSAALDGNPSAIQTAGMPEVLAKAL</sequence>
<accession>A0A090IHX0</accession>
<organism evidence="18 19">
    <name type="scientific">Moritella viscosa</name>
    <dbReference type="NCBI Taxonomy" id="80854"/>
    <lineage>
        <taxon>Bacteria</taxon>
        <taxon>Pseudomonadati</taxon>
        <taxon>Pseudomonadota</taxon>
        <taxon>Gammaproteobacteria</taxon>
        <taxon>Alteromonadales</taxon>
        <taxon>Moritellaceae</taxon>
        <taxon>Moritella</taxon>
    </lineage>
</organism>
<keyword evidence="5" id="KW-0274">FAD</keyword>
<evidence type="ECO:0000256" key="5">
    <source>
        <dbReference type="ARBA" id="ARBA00022827"/>
    </source>
</evidence>
<evidence type="ECO:0000256" key="13">
    <source>
        <dbReference type="ARBA" id="ARBA00049723"/>
    </source>
</evidence>
<dbReference type="PANTHER" id="PTHR47470">
    <property type="entry name" value="CHOLESTEROL OXIDASE"/>
    <property type="match status" value="1"/>
</dbReference>
<dbReference type="EMBL" id="FPLD01000040">
    <property type="protein sequence ID" value="SGY91104.1"/>
    <property type="molecule type" value="Genomic_DNA"/>
</dbReference>
<dbReference type="InterPro" id="IPR000172">
    <property type="entry name" value="GMC_OxRdtase_N"/>
</dbReference>
<dbReference type="KEGG" id="mvs:MVIS_1634"/>
<evidence type="ECO:0000256" key="14">
    <source>
        <dbReference type="ARBA" id="ARBA00049744"/>
    </source>
</evidence>
<protein>
    <recommendedName>
        <fullName evidence="14">Cholesterol oxidase</fullName>
        <ecNumber evidence="13">1.1.3.6</ecNumber>
        <ecNumber evidence="11">5.3.3.1</ecNumber>
    </recommendedName>
    <alternativeName>
        <fullName evidence="15">Cholesterol isomerase</fullName>
    </alternativeName>
</protein>
<evidence type="ECO:0000313" key="19">
    <source>
        <dbReference type="Proteomes" id="UP000183794"/>
    </source>
</evidence>
<dbReference type="HOGENOM" id="CLU_002483_2_0_6"/>
<proteinExistence type="inferred from homology"/>
<evidence type="ECO:0000256" key="8">
    <source>
        <dbReference type="ARBA" id="ARBA00023166"/>
    </source>
</evidence>
<dbReference type="InterPro" id="IPR036188">
    <property type="entry name" value="FAD/NAD-bd_sf"/>
</dbReference>
<evidence type="ECO:0000256" key="12">
    <source>
        <dbReference type="ARBA" id="ARBA00049645"/>
    </source>
</evidence>
<evidence type="ECO:0000256" key="3">
    <source>
        <dbReference type="ARBA" id="ARBA00022548"/>
    </source>
</evidence>
<keyword evidence="6" id="KW-0560">Oxidoreductase</keyword>
<dbReference type="GO" id="GO:0004769">
    <property type="term" value="F:steroid Delta-isomerase activity"/>
    <property type="evidence" value="ECO:0007669"/>
    <property type="project" value="UniProtKB-EC"/>
</dbReference>
<dbReference type="AlphaFoldDB" id="A0A090IHX0"/>
<dbReference type="InterPro" id="IPR052542">
    <property type="entry name" value="Cholesterol_Oxidase"/>
</dbReference>
<dbReference type="SUPFAM" id="SSF51905">
    <property type="entry name" value="FAD/NAD(P)-binding domain"/>
    <property type="match status" value="1"/>
</dbReference>
<dbReference type="Pfam" id="PF13450">
    <property type="entry name" value="NAD_binding_8"/>
    <property type="match status" value="1"/>
</dbReference>
<evidence type="ECO:0000256" key="6">
    <source>
        <dbReference type="ARBA" id="ARBA00023002"/>
    </source>
</evidence>
<dbReference type="STRING" id="80854.MVIS_1634"/>
<dbReference type="RefSeq" id="WP_045109930.1">
    <property type="nucleotide sequence ID" value="NZ_CAWRBC010000100.1"/>
</dbReference>
<evidence type="ECO:0000313" key="18">
    <source>
        <dbReference type="EMBL" id="SGY91104.1"/>
    </source>
</evidence>
<evidence type="ECO:0000256" key="11">
    <source>
        <dbReference type="ARBA" id="ARBA00038856"/>
    </source>
</evidence>
<keyword evidence="10" id="KW-0413">Isomerase</keyword>
<dbReference type="InterPro" id="IPR007867">
    <property type="entry name" value="GMC_OxRtase_C"/>
</dbReference>
<evidence type="ECO:0000256" key="15">
    <source>
        <dbReference type="ARBA" id="ARBA00049778"/>
    </source>
</evidence>
<evidence type="ECO:0000256" key="1">
    <source>
        <dbReference type="ARBA" id="ARBA00001974"/>
    </source>
</evidence>
<dbReference type="GO" id="GO:0008203">
    <property type="term" value="P:cholesterol metabolic process"/>
    <property type="evidence" value="ECO:0007669"/>
    <property type="project" value="UniProtKB-KW"/>
</dbReference>
<dbReference type="GO" id="GO:0050660">
    <property type="term" value="F:flavin adenine dinucleotide binding"/>
    <property type="evidence" value="ECO:0007669"/>
    <property type="project" value="InterPro"/>
</dbReference>
<keyword evidence="3" id="KW-0153">Cholesterol metabolism</keyword>
<dbReference type="EC" id="5.3.3.1" evidence="11"/>
<keyword evidence="8" id="KW-1207">Sterol metabolism</keyword>
<dbReference type="Pfam" id="PF00732">
    <property type="entry name" value="GMC_oxred_N"/>
    <property type="match status" value="1"/>
</dbReference>
<comment type="pathway">
    <text evidence="12">Steroid metabolism; cholesterol degradation.</text>
</comment>
<dbReference type="EC" id="1.1.3.6" evidence="13"/>
<name>A0A090IHX0_9GAMM</name>
<comment type="similarity">
    <text evidence="2">Belongs to the GMC oxidoreductase family.</text>
</comment>